<evidence type="ECO:0000256" key="6">
    <source>
        <dbReference type="ARBA" id="ARBA00022840"/>
    </source>
</evidence>
<comment type="catalytic activity">
    <reaction evidence="8">
        <text>L-tyrosyl-[protein] + ATP = O-phospho-L-tyrosyl-[protein] + ADP + H(+)</text>
        <dbReference type="Rhea" id="RHEA:10596"/>
        <dbReference type="Rhea" id="RHEA-COMP:10136"/>
        <dbReference type="Rhea" id="RHEA-COMP:20101"/>
        <dbReference type="ChEBI" id="CHEBI:15378"/>
        <dbReference type="ChEBI" id="CHEBI:30616"/>
        <dbReference type="ChEBI" id="CHEBI:46858"/>
        <dbReference type="ChEBI" id="CHEBI:61978"/>
        <dbReference type="ChEBI" id="CHEBI:456216"/>
        <dbReference type="EC" id="2.7.10.2"/>
    </reaction>
</comment>
<reference evidence="10 11" key="1">
    <citation type="submission" date="2021-03" db="EMBL/GenBank/DDBJ databases">
        <title>Genomic Encyclopedia of Type Strains, Phase IV (KMG-IV): sequencing the most valuable type-strain genomes for metagenomic binning, comparative biology and taxonomic classification.</title>
        <authorList>
            <person name="Goeker M."/>
        </authorList>
    </citation>
    <scope>NUCLEOTIDE SEQUENCE [LARGE SCALE GENOMIC DNA]</scope>
    <source>
        <strain evidence="10 11">DSM 26048</strain>
    </source>
</reference>
<dbReference type="Gene3D" id="3.40.50.300">
    <property type="entry name" value="P-loop containing nucleotide triphosphate hydrolases"/>
    <property type="match status" value="1"/>
</dbReference>
<protein>
    <recommendedName>
        <fullName evidence="2">non-specific protein-tyrosine kinase</fullName>
        <ecNumber evidence="2">2.7.10.2</ecNumber>
    </recommendedName>
</protein>
<keyword evidence="3" id="KW-0808">Transferase</keyword>
<evidence type="ECO:0000256" key="8">
    <source>
        <dbReference type="ARBA" id="ARBA00051245"/>
    </source>
</evidence>
<evidence type="ECO:0000256" key="1">
    <source>
        <dbReference type="ARBA" id="ARBA00007316"/>
    </source>
</evidence>
<name>A0ABS4IS35_9BACL</name>
<organism evidence="10 11">
    <name type="scientific">Paenibacillus eucommiae</name>
    <dbReference type="NCBI Taxonomy" id="1355755"/>
    <lineage>
        <taxon>Bacteria</taxon>
        <taxon>Bacillati</taxon>
        <taxon>Bacillota</taxon>
        <taxon>Bacilli</taxon>
        <taxon>Bacillales</taxon>
        <taxon>Paenibacillaceae</taxon>
        <taxon>Paenibacillus</taxon>
    </lineage>
</organism>
<dbReference type="PANTHER" id="PTHR32309">
    <property type="entry name" value="TYROSINE-PROTEIN KINASE"/>
    <property type="match status" value="1"/>
</dbReference>
<evidence type="ECO:0000259" key="9">
    <source>
        <dbReference type="Pfam" id="PF13614"/>
    </source>
</evidence>
<accession>A0ABS4IS35</accession>
<dbReference type="SUPFAM" id="SSF52540">
    <property type="entry name" value="P-loop containing nucleoside triphosphate hydrolases"/>
    <property type="match status" value="1"/>
</dbReference>
<dbReference type="EC" id="2.7.10.2" evidence="2"/>
<feature type="domain" description="AAA" evidence="9">
    <location>
        <begin position="41"/>
        <end position="182"/>
    </location>
</feature>
<dbReference type="CDD" id="cd05387">
    <property type="entry name" value="BY-kinase"/>
    <property type="match status" value="1"/>
</dbReference>
<gene>
    <name evidence="10" type="ORF">J2Z66_001985</name>
</gene>
<dbReference type="PANTHER" id="PTHR32309:SF13">
    <property type="entry name" value="FERRIC ENTEROBACTIN TRANSPORT PROTEIN FEPE"/>
    <property type="match status" value="1"/>
</dbReference>
<evidence type="ECO:0000256" key="4">
    <source>
        <dbReference type="ARBA" id="ARBA00022741"/>
    </source>
</evidence>
<keyword evidence="6" id="KW-0067">ATP-binding</keyword>
<sequence>MPKLSTNSMIIMQLNPNSLISEAYRSLRFNIEFSEFDREVKTIAITSANRGEGKTTTALNLAVAFAQIGRKVILLDVDLRKPSIHLAFGGENIIGLSNFLAGQSTLNEIKRDSYVENLSIIYSGPTPSNPSELLASKQMISLVAELKESYDMVIIDTPPALALTDAKIMAAICDGVLLVVEHGKLKRSIAKKVKDELMFAKANLLGVVWSKIKNVV</sequence>
<comment type="caution">
    <text evidence="10">The sequence shown here is derived from an EMBL/GenBank/DDBJ whole genome shotgun (WGS) entry which is preliminary data.</text>
</comment>
<evidence type="ECO:0000256" key="3">
    <source>
        <dbReference type="ARBA" id="ARBA00022679"/>
    </source>
</evidence>
<evidence type="ECO:0000256" key="7">
    <source>
        <dbReference type="ARBA" id="ARBA00023137"/>
    </source>
</evidence>
<keyword evidence="7" id="KW-0829">Tyrosine-protein kinase</keyword>
<proteinExistence type="inferred from homology"/>
<dbReference type="InterPro" id="IPR005702">
    <property type="entry name" value="Wzc-like_C"/>
</dbReference>
<dbReference type="InterPro" id="IPR025669">
    <property type="entry name" value="AAA_dom"/>
</dbReference>
<evidence type="ECO:0000256" key="5">
    <source>
        <dbReference type="ARBA" id="ARBA00022777"/>
    </source>
</evidence>
<keyword evidence="5" id="KW-0418">Kinase</keyword>
<evidence type="ECO:0000256" key="2">
    <source>
        <dbReference type="ARBA" id="ARBA00011903"/>
    </source>
</evidence>
<comment type="similarity">
    <text evidence="1">Belongs to the CpsD/CapB family.</text>
</comment>
<dbReference type="InterPro" id="IPR050445">
    <property type="entry name" value="Bact_polysacc_biosynth/exp"/>
</dbReference>
<dbReference type="InterPro" id="IPR027417">
    <property type="entry name" value="P-loop_NTPase"/>
</dbReference>
<dbReference type="RefSeq" id="WP_209971161.1">
    <property type="nucleotide sequence ID" value="NZ_JAGGLB010000004.1"/>
</dbReference>
<evidence type="ECO:0000313" key="10">
    <source>
        <dbReference type="EMBL" id="MBP1990387.1"/>
    </source>
</evidence>
<evidence type="ECO:0000313" key="11">
    <source>
        <dbReference type="Proteomes" id="UP001519287"/>
    </source>
</evidence>
<dbReference type="Pfam" id="PF13614">
    <property type="entry name" value="AAA_31"/>
    <property type="match status" value="1"/>
</dbReference>
<dbReference type="NCBIfam" id="TIGR01007">
    <property type="entry name" value="eps_fam"/>
    <property type="match status" value="1"/>
</dbReference>
<dbReference type="EMBL" id="JAGGLB010000004">
    <property type="protein sequence ID" value="MBP1990387.1"/>
    <property type="molecule type" value="Genomic_DNA"/>
</dbReference>
<keyword evidence="11" id="KW-1185">Reference proteome</keyword>
<dbReference type="Proteomes" id="UP001519287">
    <property type="component" value="Unassembled WGS sequence"/>
</dbReference>
<keyword evidence="4" id="KW-0547">Nucleotide-binding</keyword>